<keyword evidence="5 6" id="KW-0472">Membrane</keyword>
<keyword evidence="2" id="KW-0813">Transport</keyword>
<dbReference type="Gene3D" id="1.20.1510.10">
    <property type="entry name" value="Cation efflux protein transmembrane domain"/>
    <property type="match status" value="1"/>
</dbReference>
<accession>A0A0A6VVI5</accession>
<dbReference type="InterPro" id="IPR027469">
    <property type="entry name" value="Cation_efflux_TMD_sf"/>
</dbReference>
<evidence type="ECO:0000259" key="7">
    <source>
        <dbReference type="Pfam" id="PF01545"/>
    </source>
</evidence>
<evidence type="ECO:0000256" key="1">
    <source>
        <dbReference type="ARBA" id="ARBA00004141"/>
    </source>
</evidence>
<feature type="transmembrane region" description="Helical" evidence="6">
    <location>
        <begin position="32"/>
        <end position="50"/>
    </location>
</feature>
<dbReference type="AlphaFoldDB" id="A0A0A6VVI5"/>
<feature type="transmembrane region" description="Helical" evidence="6">
    <location>
        <begin position="185"/>
        <end position="205"/>
    </location>
</feature>
<dbReference type="Pfam" id="PF01545">
    <property type="entry name" value="Cation_efflux"/>
    <property type="match status" value="1"/>
</dbReference>
<dbReference type="Proteomes" id="UP000030466">
    <property type="component" value="Unassembled WGS sequence"/>
</dbReference>
<dbReference type="PANTHER" id="PTHR43840">
    <property type="entry name" value="MITOCHONDRIAL METAL TRANSPORTER 1-RELATED"/>
    <property type="match status" value="1"/>
</dbReference>
<feature type="transmembrane region" description="Helical" evidence="6">
    <location>
        <begin position="56"/>
        <end position="75"/>
    </location>
</feature>
<feature type="transmembrane region" description="Helical" evidence="6">
    <location>
        <begin position="96"/>
        <end position="114"/>
    </location>
</feature>
<reference evidence="8 9" key="1">
    <citation type="journal article" date="2003" name="Int. J. Syst. Evol. Microbiol.">
        <title>Kocuria polaris sp. nov., an orange-pigmented psychrophilic bacterium isolated from an Antarctic cyanobacterial mat sample.</title>
        <authorList>
            <person name="Reddy G.S."/>
            <person name="Prakash J.S."/>
            <person name="Prabahar V."/>
            <person name="Matsumoto G.I."/>
            <person name="Stackebrandt E."/>
            <person name="Shivaji S."/>
        </authorList>
    </citation>
    <scope>NUCLEOTIDE SEQUENCE [LARGE SCALE GENOMIC DNA]</scope>
    <source>
        <strain evidence="8 9">CMS 76or</strain>
    </source>
</reference>
<dbReference type="SUPFAM" id="SSF161111">
    <property type="entry name" value="Cation efflux protein transmembrane domain-like"/>
    <property type="match status" value="1"/>
</dbReference>
<evidence type="ECO:0000256" key="6">
    <source>
        <dbReference type="SAM" id="Phobius"/>
    </source>
</evidence>
<comment type="subcellular location">
    <subcellularLocation>
        <location evidence="1">Membrane</location>
        <topology evidence="1">Multi-pass membrane protein</topology>
    </subcellularLocation>
</comment>
<keyword evidence="9" id="KW-1185">Reference proteome</keyword>
<dbReference type="PANTHER" id="PTHR43840:SF15">
    <property type="entry name" value="MITOCHONDRIAL METAL TRANSPORTER 1-RELATED"/>
    <property type="match status" value="1"/>
</dbReference>
<evidence type="ECO:0000313" key="8">
    <source>
        <dbReference type="EMBL" id="KHD98865.1"/>
    </source>
</evidence>
<evidence type="ECO:0000256" key="2">
    <source>
        <dbReference type="ARBA" id="ARBA00022448"/>
    </source>
</evidence>
<dbReference type="GO" id="GO:0008324">
    <property type="term" value="F:monoatomic cation transmembrane transporter activity"/>
    <property type="evidence" value="ECO:0007669"/>
    <property type="project" value="InterPro"/>
</dbReference>
<evidence type="ECO:0000256" key="5">
    <source>
        <dbReference type="ARBA" id="ARBA00023136"/>
    </source>
</evidence>
<dbReference type="EMBL" id="JSUH01000001">
    <property type="protein sequence ID" value="KHD98865.1"/>
    <property type="molecule type" value="Genomic_DNA"/>
</dbReference>
<dbReference type="InterPro" id="IPR058533">
    <property type="entry name" value="Cation_efflux_TM"/>
</dbReference>
<feature type="transmembrane region" description="Helical" evidence="6">
    <location>
        <begin position="134"/>
        <end position="158"/>
    </location>
</feature>
<protein>
    <submittedName>
        <fullName evidence="8">Cobalt transporter</fullName>
    </submittedName>
</protein>
<evidence type="ECO:0000256" key="4">
    <source>
        <dbReference type="ARBA" id="ARBA00022989"/>
    </source>
</evidence>
<dbReference type="GO" id="GO:0016020">
    <property type="term" value="C:membrane"/>
    <property type="evidence" value="ECO:0007669"/>
    <property type="project" value="UniProtKB-SubCell"/>
</dbReference>
<proteinExistence type="predicted"/>
<organism evidence="8 9">
    <name type="scientific">Kocuria rosea subsp. polaris</name>
    <dbReference type="NCBI Taxonomy" id="136273"/>
    <lineage>
        <taxon>Bacteria</taxon>
        <taxon>Bacillati</taxon>
        <taxon>Actinomycetota</taxon>
        <taxon>Actinomycetes</taxon>
        <taxon>Micrococcales</taxon>
        <taxon>Micrococcaceae</taxon>
        <taxon>Kocuria</taxon>
    </lineage>
</organism>
<feature type="domain" description="Cation efflux protein transmembrane" evidence="7">
    <location>
        <begin position="36"/>
        <end position="233"/>
    </location>
</feature>
<keyword evidence="3 6" id="KW-0812">Transmembrane</keyword>
<sequence length="327" mass="34911">MSQSGAKARFGSTELTGAQARTLARAVRLEKITLGVLAVTVAVVALVAGQSQAMKVAWIEDSLSFLPPLAFLVAVRVAGRRPTPRHPYGYHRSVGVGHLVAAVALLAMGAFLVVDSGSGLLRGERPPIGVTNLFGTPVWSGWLMVAAMTLTSIPPVVLGRMKMRLAEELHDKVLYADADMNKADWMTGLATAVGVLGIGMGLWWADAVAALVVSASILKDGATNLKGAVADLVDSRPTTYDDAAPHPLLQEMETVLRQQPWVQDVGVRVRDEGHVFHVEAFVVPAEGVVPTLEQLAAARKRCADLDWKIEDVVLAPVTELPEDQVPR</sequence>
<evidence type="ECO:0000256" key="3">
    <source>
        <dbReference type="ARBA" id="ARBA00022692"/>
    </source>
</evidence>
<evidence type="ECO:0000313" key="9">
    <source>
        <dbReference type="Proteomes" id="UP000030466"/>
    </source>
</evidence>
<keyword evidence="4 6" id="KW-1133">Transmembrane helix</keyword>
<gene>
    <name evidence="8" type="ORF">GY22_00350</name>
</gene>
<comment type="caution">
    <text evidence="8">The sequence shown here is derived from an EMBL/GenBank/DDBJ whole genome shotgun (WGS) entry which is preliminary data.</text>
</comment>
<dbReference type="RefSeq" id="WP_035923270.1">
    <property type="nucleotide sequence ID" value="NZ_JSUH01000001.1"/>
</dbReference>
<name>A0A0A6VVI5_KOCRO</name>
<dbReference type="InterPro" id="IPR050291">
    <property type="entry name" value="CDF_Transporter"/>
</dbReference>
<dbReference type="OrthoDB" id="9806522at2"/>